<gene>
    <name evidence="8" type="ORF">SARC_12772</name>
</gene>
<dbReference type="GO" id="GO:0007052">
    <property type="term" value="P:mitotic spindle organization"/>
    <property type="evidence" value="ECO:0007669"/>
    <property type="project" value="TreeGrafter"/>
</dbReference>
<reference evidence="8 9" key="1">
    <citation type="submission" date="2011-02" db="EMBL/GenBank/DDBJ databases">
        <title>The Genome Sequence of Sphaeroforma arctica JP610.</title>
        <authorList>
            <consortium name="The Broad Institute Genome Sequencing Platform"/>
            <person name="Russ C."/>
            <person name="Cuomo C."/>
            <person name="Young S.K."/>
            <person name="Zeng Q."/>
            <person name="Gargeya S."/>
            <person name="Alvarado L."/>
            <person name="Berlin A."/>
            <person name="Chapman S.B."/>
            <person name="Chen Z."/>
            <person name="Freedman E."/>
            <person name="Gellesch M."/>
            <person name="Goldberg J."/>
            <person name="Griggs A."/>
            <person name="Gujja S."/>
            <person name="Heilman E."/>
            <person name="Heiman D."/>
            <person name="Howarth C."/>
            <person name="Mehta T."/>
            <person name="Neiman D."/>
            <person name="Pearson M."/>
            <person name="Roberts A."/>
            <person name="Saif S."/>
            <person name="Shea T."/>
            <person name="Shenoy N."/>
            <person name="Sisk P."/>
            <person name="Stolte C."/>
            <person name="Sykes S."/>
            <person name="White J."/>
            <person name="Yandava C."/>
            <person name="Burger G."/>
            <person name="Gray M.W."/>
            <person name="Holland P.W.H."/>
            <person name="King N."/>
            <person name="Lang F.B.F."/>
            <person name="Roger A.J."/>
            <person name="Ruiz-Trillo I."/>
            <person name="Haas B."/>
            <person name="Nusbaum C."/>
            <person name="Birren B."/>
        </authorList>
    </citation>
    <scope>NUCLEOTIDE SEQUENCE [LARGE SCALE GENOMIC DNA]</scope>
    <source>
        <strain evidence="8 9">JP610</strain>
    </source>
</reference>
<dbReference type="InterPro" id="IPR004327">
    <property type="entry name" value="Phstyr_phstse_ac"/>
</dbReference>
<dbReference type="AlphaFoldDB" id="A0A0L0FF58"/>
<dbReference type="InterPro" id="IPR037218">
    <property type="entry name" value="PTPA_sf"/>
</dbReference>
<evidence type="ECO:0000256" key="7">
    <source>
        <dbReference type="RuleBase" id="RU361210"/>
    </source>
</evidence>
<keyword evidence="5 7" id="KW-0697">Rotamase</keyword>
<comment type="subcellular location">
    <subcellularLocation>
        <location evidence="2 7">Cytoplasm</location>
    </subcellularLocation>
</comment>
<dbReference type="PANTHER" id="PTHR10012:SF0">
    <property type="entry name" value="SERINE_THREONINE-PROTEIN PHOSPHATASE 2A ACTIVATOR"/>
    <property type="match status" value="1"/>
</dbReference>
<dbReference type="Proteomes" id="UP000054560">
    <property type="component" value="Unassembled WGS sequence"/>
</dbReference>
<name>A0A0L0FF58_9EUKA</name>
<comment type="catalytic activity">
    <reaction evidence="1 7">
        <text>[protein]-peptidylproline (omega=180) = [protein]-peptidylproline (omega=0)</text>
        <dbReference type="Rhea" id="RHEA:16237"/>
        <dbReference type="Rhea" id="RHEA-COMP:10747"/>
        <dbReference type="Rhea" id="RHEA-COMP:10748"/>
        <dbReference type="ChEBI" id="CHEBI:83833"/>
        <dbReference type="ChEBI" id="CHEBI:83834"/>
        <dbReference type="EC" id="5.2.1.8"/>
    </reaction>
</comment>
<dbReference type="GO" id="GO:0000159">
    <property type="term" value="C:protein phosphatase type 2A complex"/>
    <property type="evidence" value="ECO:0007669"/>
    <property type="project" value="TreeGrafter"/>
</dbReference>
<dbReference type="Pfam" id="PF03095">
    <property type="entry name" value="PTPA"/>
    <property type="match status" value="1"/>
</dbReference>
<dbReference type="GeneID" id="25913276"/>
<comment type="function">
    <text evidence="7">PPIases accelerate the folding of proteins. It catalyzes the cis-trans isomerization of proline imidic peptide bonds in oligopeptides.</text>
</comment>
<evidence type="ECO:0000256" key="3">
    <source>
        <dbReference type="ARBA" id="ARBA00011019"/>
    </source>
</evidence>
<dbReference type="GO" id="GO:0005634">
    <property type="term" value="C:nucleus"/>
    <property type="evidence" value="ECO:0007669"/>
    <property type="project" value="TreeGrafter"/>
</dbReference>
<evidence type="ECO:0000256" key="1">
    <source>
        <dbReference type="ARBA" id="ARBA00000971"/>
    </source>
</evidence>
<dbReference type="eggNOG" id="KOG2867">
    <property type="taxonomic scope" value="Eukaryota"/>
</dbReference>
<evidence type="ECO:0000313" key="9">
    <source>
        <dbReference type="Proteomes" id="UP000054560"/>
    </source>
</evidence>
<dbReference type="PANTHER" id="PTHR10012">
    <property type="entry name" value="SERINE/THREONINE-PROTEIN PHOSPHATASE 2A REGULATORY SUBUNIT B"/>
    <property type="match status" value="1"/>
</dbReference>
<evidence type="ECO:0000256" key="6">
    <source>
        <dbReference type="ARBA" id="ARBA00023235"/>
    </source>
</evidence>
<evidence type="ECO:0000256" key="2">
    <source>
        <dbReference type="ARBA" id="ARBA00004496"/>
    </source>
</evidence>
<accession>A0A0L0FF58</accession>
<dbReference type="OrthoDB" id="16120at2759"/>
<evidence type="ECO:0000256" key="4">
    <source>
        <dbReference type="ARBA" id="ARBA00022490"/>
    </source>
</evidence>
<evidence type="ECO:0000313" key="8">
    <source>
        <dbReference type="EMBL" id="KNC74688.1"/>
    </source>
</evidence>
<dbReference type="STRING" id="667725.A0A0L0FF58"/>
<dbReference type="GO" id="GO:0003755">
    <property type="term" value="F:peptidyl-prolyl cis-trans isomerase activity"/>
    <property type="evidence" value="ECO:0007669"/>
    <property type="project" value="UniProtKB-KW"/>
</dbReference>
<dbReference type="Gene3D" id="1.20.120.1150">
    <property type="match status" value="1"/>
</dbReference>
<sequence>MTYKMEPAGSHGAWGLDDFQFLPYYFGAAQLLGSSDCDSMGNLTITPVYIPEPRKCAQLKDDYLFFAAVNYIFETKTGMFAEHSPVLWGVSAVAAWPKVHSGMMKMFMAEVLYKYPVIQHFKFGSIFPFEKPEPPTIHR</sequence>
<dbReference type="EC" id="5.2.1.8" evidence="7"/>
<dbReference type="EMBL" id="KQ244168">
    <property type="protein sequence ID" value="KNC74688.1"/>
    <property type="molecule type" value="Genomic_DNA"/>
</dbReference>
<organism evidence="8 9">
    <name type="scientific">Sphaeroforma arctica JP610</name>
    <dbReference type="NCBI Taxonomy" id="667725"/>
    <lineage>
        <taxon>Eukaryota</taxon>
        <taxon>Ichthyosporea</taxon>
        <taxon>Ichthyophonida</taxon>
        <taxon>Sphaeroforma</taxon>
    </lineage>
</organism>
<protein>
    <recommendedName>
        <fullName evidence="7">Serine/threonine-protein phosphatase 2A activator</fullName>
        <ecNumber evidence="7">5.2.1.8</ecNumber>
    </recommendedName>
    <alternativeName>
        <fullName evidence="7">Phosphotyrosyl phosphatase activator</fullName>
    </alternativeName>
</protein>
<dbReference type="SUPFAM" id="SSF140984">
    <property type="entry name" value="PTPA-like"/>
    <property type="match status" value="1"/>
</dbReference>
<dbReference type="GO" id="GO:0008160">
    <property type="term" value="F:protein tyrosine phosphatase activator activity"/>
    <property type="evidence" value="ECO:0007669"/>
    <property type="project" value="TreeGrafter"/>
</dbReference>
<dbReference type="GO" id="GO:0005737">
    <property type="term" value="C:cytoplasm"/>
    <property type="evidence" value="ECO:0007669"/>
    <property type="project" value="UniProtKB-SubCell"/>
</dbReference>
<dbReference type="InterPro" id="IPR043170">
    <property type="entry name" value="PTPA_C_lid"/>
</dbReference>
<comment type="similarity">
    <text evidence="3 7">Belongs to the PTPA-type PPIase family.</text>
</comment>
<keyword evidence="9" id="KW-1185">Reference proteome</keyword>
<keyword evidence="4 7" id="KW-0963">Cytoplasm</keyword>
<dbReference type="FunFam" id="1.20.120.1150:FF:000002">
    <property type="entry name" value="Serine/threonine-protein phosphatase 2A activator"/>
    <property type="match status" value="1"/>
</dbReference>
<keyword evidence="6 7" id="KW-0413">Isomerase</keyword>
<dbReference type="RefSeq" id="XP_014148590.1">
    <property type="nucleotide sequence ID" value="XM_014293115.1"/>
</dbReference>
<evidence type="ECO:0000256" key="5">
    <source>
        <dbReference type="ARBA" id="ARBA00023110"/>
    </source>
</evidence>
<proteinExistence type="inferred from homology"/>